<accession>B8DIW0</accession>
<feature type="domain" description="Transglycosylase SLT" evidence="2">
    <location>
        <begin position="168"/>
        <end position="345"/>
    </location>
</feature>
<reference evidence="3" key="1">
    <citation type="submission" date="2008-10" db="EMBL/GenBank/DDBJ databases">
        <title>Complete sequence of Desulfovibrio vulgaris str. 'Miyazaki F'.</title>
        <authorList>
            <person name="Lucas S."/>
            <person name="Copeland A."/>
            <person name="Lapidus A."/>
            <person name="Glavina del Rio T."/>
            <person name="Dalin E."/>
            <person name="Tice H."/>
            <person name="Bruce D."/>
            <person name="Goodwin L."/>
            <person name="Pitluck S."/>
            <person name="Sims D."/>
            <person name="Brettin T."/>
            <person name="Detter J.C."/>
            <person name="Han C."/>
            <person name="Larimer F."/>
            <person name="Land M."/>
            <person name="Hauser L."/>
            <person name="Kyrpides N."/>
            <person name="Mikhailova N."/>
            <person name="Hazen T.C."/>
            <person name="Richardson P."/>
        </authorList>
    </citation>
    <scope>NUCLEOTIDE SEQUENCE</scope>
    <source>
        <strain evidence="3">Miyazaki F</strain>
    </source>
</reference>
<dbReference type="PANTHER" id="PTHR30163:SF9">
    <property type="entry name" value="MEMBRANE-BOUND LYTIC MUREIN TRANSGLYCOSYLASE B"/>
    <property type="match status" value="1"/>
</dbReference>
<evidence type="ECO:0000259" key="2">
    <source>
        <dbReference type="Pfam" id="PF13406"/>
    </source>
</evidence>
<feature type="compositionally biased region" description="Low complexity" evidence="1">
    <location>
        <begin position="375"/>
        <end position="394"/>
    </location>
</feature>
<feature type="compositionally biased region" description="Polar residues" evidence="1">
    <location>
        <begin position="1"/>
        <end position="14"/>
    </location>
</feature>
<dbReference type="InterPro" id="IPR043426">
    <property type="entry name" value="MltB-like"/>
</dbReference>
<dbReference type="InterPro" id="IPR031304">
    <property type="entry name" value="SLT_2"/>
</dbReference>
<dbReference type="CAZy" id="GH103">
    <property type="family name" value="Glycoside Hydrolase Family 103"/>
</dbReference>
<dbReference type="InterPro" id="IPR023346">
    <property type="entry name" value="Lysozyme-like_dom_sf"/>
</dbReference>
<sequence>MHSMQAYQTGTTAGNDAAHAPDGSGPNPLDQDAGYRRAALWRALASAALCALLVAGCSGTRQAAAPESATTTPSPGEVRVETAVRPSEEPLAPGRPAACWTSLLGRLAADGVSGGRVDALFVQLGDAVSPDPMGRKVKELYTTKFLRPDPQPTPPGQKPKPVRPPMYPGVVTDENAAKCRAFLTENARWFSLAESRYGVPREVAVSLLFVETRLGTALGKGNAFRNLAAMAAADNPDMVPGYIAALPGADGNLDWISLRMRQKSDWAYQELKALIRHADALGQDPLTMPGSIYGAVGICQFMPSNIPAYGVDGDGDGRVDLYTVGDAVFSLSNYLDKHGWQPGMRRDARYNVLKRYNNSAAYANTILALADRVAGKPAQPGKPAKPAKSAQPGKPVQPAAAKSKAQGSPAQPVRASAAVSAAQ</sequence>
<proteinExistence type="predicted"/>
<dbReference type="Gene3D" id="1.10.8.350">
    <property type="entry name" value="Bacterial muramidase"/>
    <property type="match status" value="1"/>
</dbReference>
<dbReference type="KEGG" id="dvm:DvMF_2682"/>
<dbReference type="GO" id="GO:0008933">
    <property type="term" value="F:peptidoglycan lytic transglycosylase activity"/>
    <property type="evidence" value="ECO:0007669"/>
    <property type="project" value="TreeGrafter"/>
</dbReference>
<evidence type="ECO:0000313" key="3">
    <source>
        <dbReference type="EMBL" id="ACL09621.1"/>
    </source>
</evidence>
<dbReference type="PANTHER" id="PTHR30163">
    <property type="entry name" value="MEMBRANE-BOUND LYTIC MUREIN TRANSGLYCOSYLASE B"/>
    <property type="match status" value="1"/>
</dbReference>
<feature type="region of interest" description="Disordered" evidence="1">
    <location>
        <begin position="374"/>
        <end position="423"/>
    </location>
</feature>
<dbReference type="EMBL" id="CP001197">
    <property type="protein sequence ID" value="ACL09621.1"/>
    <property type="molecule type" value="Genomic_DNA"/>
</dbReference>
<dbReference type="Pfam" id="PF13406">
    <property type="entry name" value="SLT_2"/>
    <property type="match status" value="1"/>
</dbReference>
<name>B8DIW0_NITV9</name>
<evidence type="ECO:0000256" key="1">
    <source>
        <dbReference type="SAM" id="MobiDB-lite"/>
    </source>
</evidence>
<dbReference type="HOGENOM" id="CLU_035402_2_0_7"/>
<dbReference type="eggNOG" id="COG2951">
    <property type="taxonomic scope" value="Bacteria"/>
</dbReference>
<feature type="region of interest" description="Disordered" evidence="1">
    <location>
        <begin position="1"/>
        <end position="31"/>
    </location>
</feature>
<dbReference type="CDD" id="cd13399">
    <property type="entry name" value="Slt35-like"/>
    <property type="match status" value="1"/>
</dbReference>
<organism evidence="3">
    <name type="scientific">Nitratidesulfovibrio vulgaris (strain DSM 19637 / Miyazaki F)</name>
    <name type="common">Desulfovibrio vulgaris</name>
    <dbReference type="NCBI Taxonomy" id="883"/>
    <lineage>
        <taxon>Bacteria</taxon>
        <taxon>Pseudomonadati</taxon>
        <taxon>Thermodesulfobacteriota</taxon>
        <taxon>Desulfovibrionia</taxon>
        <taxon>Desulfovibrionales</taxon>
        <taxon>Desulfovibrionaceae</taxon>
        <taxon>Nitratidesulfovibrio</taxon>
    </lineage>
</organism>
<dbReference type="STRING" id="883.DvMF_2682"/>
<gene>
    <name evidence="3" type="ordered locus">DvMF_2682</name>
</gene>
<dbReference type="GO" id="GO:0009253">
    <property type="term" value="P:peptidoglycan catabolic process"/>
    <property type="evidence" value="ECO:0007669"/>
    <property type="project" value="TreeGrafter"/>
</dbReference>
<dbReference type="AlphaFoldDB" id="B8DIW0"/>
<protein>
    <submittedName>
        <fullName evidence="3">Membrane-bound lytic murein transglycosylase B-like protein</fullName>
    </submittedName>
</protein>
<dbReference type="SUPFAM" id="SSF53955">
    <property type="entry name" value="Lysozyme-like"/>
    <property type="match status" value="1"/>
</dbReference>